<reference evidence="2 3" key="1">
    <citation type="submission" date="2015-01" db="EMBL/GenBank/DDBJ databases">
        <title>Enhanced salinomycin production by adjusting the supply of polyketide extender units in Streptomyce albus DSM 41398.</title>
        <authorList>
            <person name="Lu C."/>
        </authorList>
    </citation>
    <scope>NUCLEOTIDE SEQUENCE [LARGE SCALE GENOMIC DNA]</scope>
    <source>
        <strain evidence="3">ATCC 21838 / DSM 41398 / FERM P-419 / JCM 4703 / NBRC 107858</strain>
    </source>
</reference>
<evidence type="ECO:0000313" key="2">
    <source>
        <dbReference type="EMBL" id="AJE80949.1"/>
    </source>
</evidence>
<accession>A0A0B5EHS9</accession>
<dbReference type="EMBL" id="CP010519">
    <property type="protein sequence ID" value="AJE80949.1"/>
    <property type="molecule type" value="Genomic_DNA"/>
</dbReference>
<keyword evidence="3" id="KW-1185">Reference proteome</keyword>
<dbReference type="AlphaFoldDB" id="A0A0B5EHS9"/>
<proteinExistence type="predicted"/>
<protein>
    <submittedName>
        <fullName evidence="2">Uncharacterized protein</fullName>
    </submittedName>
</protein>
<gene>
    <name evidence="2" type="ORF">SLNWT_0573</name>
</gene>
<evidence type="ECO:0000313" key="3">
    <source>
        <dbReference type="Proteomes" id="UP000031523"/>
    </source>
</evidence>
<name>A0A0B5EHS9_STRA4</name>
<dbReference type="KEGG" id="sals:SLNWT_0573"/>
<organism evidence="2 3">
    <name type="scientific">Streptomyces albus (strain ATCC 21838 / DSM 41398 / FERM P-419 / JCM 4703 / NBRC 107858)</name>
    <dbReference type="NCBI Taxonomy" id="1081613"/>
    <lineage>
        <taxon>Bacteria</taxon>
        <taxon>Bacillati</taxon>
        <taxon>Actinomycetota</taxon>
        <taxon>Actinomycetes</taxon>
        <taxon>Kitasatosporales</taxon>
        <taxon>Streptomycetaceae</taxon>
        <taxon>Streptomyces</taxon>
    </lineage>
</organism>
<sequence>MDGGGARPFGRQHPRGPQDNSGLGHRGPLLSGAVRGAGAKNSTFC</sequence>
<evidence type="ECO:0000256" key="1">
    <source>
        <dbReference type="SAM" id="MobiDB-lite"/>
    </source>
</evidence>
<feature type="region of interest" description="Disordered" evidence="1">
    <location>
        <begin position="1"/>
        <end position="45"/>
    </location>
</feature>
<dbReference type="Proteomes" id="UP000031523">
    <property type="component" value="Chromosome"/>
</dbReference>